<accession>A0AAD6PEY2</accession>
<keyword evidence="2" id="KW-1185">Reference proteome</keyword>
<organism evidence="1 2">
    <name type="scientific">Salix udensis</name>
    <dbReference type="NCBI Taxonomy" id="889485"/>
    <lineage>
        <taxon>Eukaryota</taxon>
        <taxon>Viridiplantae</taxon>
        <taxon>Streptophyta</taxon>
        <taxon>Embryophyta</taxon>
        <taxon>Tracheophyta</taxon>
        <taxon>Spermatophyta</taxon>
        <taxon>Magnoliopsida</taxon>
        <taxon>eudicotyledons</taxon>
        <taxon>Gunneridae</taxon>
        <taxon>Pentapetalae</taxon>
        <taxon>rosids</taxon>
        <taxon>fabids</taxon>
        <taxon>Malpighiales</taxon>
        <taxon>Salicaceae</taxon>
        <taxon>Saliceae</taxon>
        <taxon>Salix</taxon>
    </lineage>
</organism>
<comment type="caution">
    <text evidence="1">The sequence shown here is derived from an EMBL/GenBank/DDBJ whole genome shotgun (WGS) entry which is preliminary data.</text>
</comment>
<sequence>MNLSKLMDDEPLETVASSATFFQCSAFSLVFLHSSP</sequence>
<dbReference type="AlphaFoldDB" id="A0AAD6PEY2"/>
<dbReference type="EMBL" id="JAPFFJ010000006">
    <property type="protein sequence ID" value="KAJ6426103.1"/>
    <property type="molecule type" value="Genomic_DNA"/>
</dbReference>
<evidence type="ECO:0000313" key="2">
    <source>
        <dbReference type="Proteomes" id="UP001162972"/>
    </source>
</evidence>
<reference evidence="1 2" key="1">
    <citation type="journal article" date="2023" name="Int. J. Mol. Sci.">
        <title>De Novo Assembly and Annotation of 11 Diverse Shrub Willow (Salix) Genomes Reveals Novel Gene Organization in Sex-Linked Regions.</title>
        <authorList>
            <person name="Hyden B."/>
            <person name="Feng K."/>
            <person name="Yates T.B."/>
            <person name="Jawdy S."/>
            <person name="Cereghino C."/>
            <person name="Smart L.B."/>
            <person name="Muchero W."/>
        </authorList>
    </citation>
    <scope>NUCLEOTIDE SEQUENCE [LARGE SCALE GENOMIC DNA]</scope>
    <source>
        <tissue evidence="1">Shoot tip</tissue>
    </source>
</reference>
<gene>
    <name evidence="1" type="ORF">OIU84_026646</name>
</gene>
<evidence type="ECO:0000313" key="1">
    <source>
        <dbReference type="EMBL" id="KAJ6426103.1"/>
    </source>
</evidence>
<proteinExistence type="predicted"/>
<protein>
    <submittedName>
        <fullName evidence="1">Uncharacterized protein</fullName>
    </submittedName>
</protein>
<dbReference type="Proteomes" id="UP001162972">
    <property type="component" value="Chromosome 16"/>
</dbReference>
<feature type="non-terminal residue" evidence="1">
    <location>
        <position position="36"/>
    </location>
</feature>
<name>A0AAD6PEY2_9ROSI</name>